<protein>
    <submittedName>
        <fullName evidence="1">Guanosine-3',5'-bis(Diphosphate) 3'-diphosphatase</fullName>
    </submittedName>
</protein>
<reference evidence="1 2" key="1">
    <citation type="journal article" date="2018" name="Aquat. Microb. Ecol.">
        <title>Gammaproteobacterial methanotrophs dominate.</title>
        <authorList>
            <person name="Rissanen A.J."/>
            <person name="Saarenheimo J."/>
            <person name="Tiirola M."/>
            <person name="Peura S."/>
            <person name="Aalto S.L."/>
            <person name="Karvinen A."/>
            <person name="Nykanen H."/>
        </authorList>
    </citation>
    <scope>NUCLEOTIDE SEQUENCE [LARGE SCALE GENOMIC DNA]</scope>
    <source>
        <strain evidence="1">AMbin10</strain>
    </source>
</reference>
<dbReference type="AlphaFoldDB" id="A0A2W4SI61"/>
<proteinExistence type="predicted"/>
<name>A0A2W4SI61_9GAMM</name>
<accession>A0A2W4SI61</accession>
<sequence length="87" mass="9910">MGEHHEPFPLDETEKPQEKLIRRLSAMLSEYLEPTQVEEVHRAYRLAERAHEGQKRVSGEPYICHPISVSIILAGMRMDAKGIMAGL</sequence>
<comment type="caution">
    <text evidence="1">The sequence shown here is derived from an EMBL/GenBank/DDBJ whole genome shotgun (WGS) entry which is preliminary data.</text>
</comment>
<dbReference type="SUPFAM" id="SSF109604">
    <property type="entry name" value="HD-domain/PDEase-like"/>
    <property type="match status" value="1"/>
</dbReference>
<gene>
    <name evidence="1" type="ORF">DM484_26660</name>
</gene>
<dbReference type="EMBL" id="QJPH01000526">
    <property type="protein sequence ID" value="PZN71337.1"/>
    <property type="molecule type" value="Genomic_DNA"/>
</dbReference>
<dbReference type="Gene3D" id="1.10.3210.10">
    <property type="entry name" value="Hypothetical protein af1432"/>
    <property type="match status" value="1"/>
</dbReference>
<dbReference type="PANTHER" id="PTHR43061">
    <property type="entry name" value="GTP DIPHOSPHOKINASE RSH1, CHLOROPLASTIC-RELATED"/>
    <property type="match status" value="1"/>
</dbReference>
<dbReference type="Proteomes" id="UP000249396">
    <property type="component" value="Unassembled WGS sequence"/>
</dbReference>
<dbReference type="PANTHER" id="PTHR43061:SF1">
    <property type="entry name" value="GTP DIPHOSPHOKINASE RSH1, CHLOROPLASTIC-RELATED"/>
    <property type="match status" value="1"/>
</dbReference>
<organism evidence="1 2">
    <name type="scientific">Candidatus Methylumidiphilus alinenensis</name>
    <dbReference type="NCBI Taxonomy" id="2202197"/>
    <lineage>
        <taxon>Bacteria</taxon>
        <taxon>Pseudomonadati</taxon>
        <taxon>Pseudomonadota</taxon>
        <taxon>Gammaproteobacteria</taxon>
        <taxon>Methylococcales</taxon>
        <taxon>Candidatus Methylumidiphilus</taxon>
    </lineage>
</organism>
<evidence type="ECO:0000313" key="2">
    <source>
        <dbReference type="Proteomes" id="UP000249396"/>
    </source>
</evidence>
<evidence type="ECO:0000313" key="1">
    <source>
        <dbReference type="EMBL" id="PZN71337.1"/>
    </source>
</evidence>
<dbReference type="Pfam" id="PF13328">
    <property type="entry name" value="HD_4"/>
    <property type="match status" value="1"/>
</dbReference>
<feature type="non-terminal residue" evidence="1">
    <location>
        <position position="87"/>
    </location>
</feature>